<gene>
    <name evidence="2" type="ORF">SAMN05660706_14715</name>
</gene>
<feature type="domain" description="Transcription regulator PadR N-terminal" evidence="1">
    <location>
        <begin position="22"/>
        <end position="95"/>
    </location>
</feature>
<dbReference type="Gene3D" id="1.10.10.10">
    <property type="entry name" value="Winged helix-like DNA-binding domain superfamily/Winged helix DNA-binding domain"/>
    <property type="match status" value="1"/>
</dbReference>
<protein>
    <submittedName>
        <fullName evidence="2">Transcriptional regulator PadR-like family protein</fullName>
    </submittedName>
</protein>
<dbReference type="SUPFAM" id="SSF46785">
    <property type="entry name" value="Winged helix' DNA-binding domain"/>
    <property type="match status" value="1"/>
</dbReference>
<dbReference type="STRING" id="39060.SAMN05660706_14715"/>
<dbReference type="OrthoDB" id="9808017at2"/>
<dbReference type="Pfam" id="PF03551">
    <property type="entry name" value="PadR"/>
    <property type="match status" value="1"/>
</dbReference>
<reference evidence="3" key="1">
    <citation type="submission" date="2016-10" db="EMBL/GenBank/DDBJ databases">
        <authorList>
            <person name="Varghese N."/>
            <person name="Submissions S."/>
        </authorList>
    </citation>
    <scope>NUCLEOTIDE SEQUENCE [LARGE SCALE GENOMIC DNA]</scope>
    <source>
        <strain evidence="3">DSM 3669</strain>
    </source>
</reference>
<dbReference type="Proteomes" id="UP000199584">
    <property type="component" value="Unassembled WGS sequence"/>
</dbReference>
<dbReference type="InterPro" id="IPR036388">
    <property type="entry name" value="WH-like_DNA-bd_sf"/>
</dbReference>
<keyword evidence="3" id="KW-1185">Reference proteome</keyword>
<sequence length="126" mass="14690">MATNKTKNGTGITLDKMIQPTLLLLIYQKPAHGYELIQNFKAMDPTEVVEPGTIYRYLRRMESEGFIKSKWETSEAGPARRQYEITMLGFKALKEAVIKLEHQKRQIEDFLITFKEMEERGNFSEN</sequence>
<dbReference type="PANTHER" id="PTHR33169:SF14">
    <property type="entry name" value="TRANSCRIPTIONAL REGULATOR RV3488"/>
    <property type="match status" value="1"/>
</dbReference>
<evidence type="ECO:0000259" key="1">
    <source>
        <dbReference type="Pfam" id="PF03551"/>
    </source>
</evidence>
<dbReference type="PANTHER" id="PTHR33169">
    <property type="entry name" value="PADR-FAMILY TRANSCRIPTIONAL REGULATOR"/>
    <property type="match status" value="1"/>
</dbReference>
<evidence type="ECO:0000313" key="3">
    <source>
        <dbReference type="Proteomes" id="UP000199584"/>
    </source>
</evidence>
<dbReference type="AlphaFoldDB" id="A0A1I6EI93"/>
<proteinExistence type="predicted"/>
<dbReference type="InterPro" id="IPR052509">
    <property type="entry name" value="Metal_resp_DNA-bind_regulator"/>
</dbReference>
<dbReference type="InterPro" id="IPR036390">
    <property type="entry name" value="WH_DNA-bd_sf"/>
</dbReference>
<dbReference type="RefSeq" id="WP_092487647.1">
    <property type="nucleotide sequence ID" value="NZ_FOYM01000047.1"/>
</dbReference>
<name>A0A1I6EI93_9FIRM</name>
<accession>A0A1I6EI93</accession>
<dbReference type="InterPro" id="IPR005149">
    <property type="entry name" value="Tscrpt_reg_PadR_N"/>
</dbReference>
<organism evidence="2 3">
    <name type="scientific">Desulfoscipio geothermicus DSM 3669</name>
    <dbReference type="NCBI Taxonomy" id="1121426"/>
    <lineage>
        <taxon>Bacteria</taxon>
        <taxon>Bacillati</taxon>
        <taxon>Bacillota</taxon>
        <taxon>Clostridia</taxon>
        <taxon>Eubacteriales</taxon>
        <taxon>Desulfallaceae</taxon>
        <taxon>Desulfoscipio</taxon>
    </lineage>
</organism>
<evidence type="ECO:0000313" key="2">
    <source>
        <dbReference type="EMBL" id="SFR17474.1"/>
    </source>
</evidence>
<dbReference type="EMBL" id="FOYM01000047">
    <property type="protein sequence ID" value="SFR17474.1"/>
    <property type="molecule type" value="Genomic_DNA"/>
</dbReference>